<evidence type="ECO:0000313" key="2">
    <source>
        <dbReference type="Proteomes" id="UP000700732"/>
    </source>
</evidence>
<dbReference type="Pfam" id="PF14375">
    <property type="entry name" value="Cys_rich_CWC"/>
    <property type="match status" value="1"/>
</dbReference>
<sequence length="90" mass="10375">MNATPGSDPRRKHEQVSCPRCQQPLECRVGSINLCPCQAVVLNEAQRQYIDEQFRGCLCPDCLLTLRTAYNRLEYDRAITKLLYGYEPPR</sequence>
<dbReference type="EMBL" id="VFIA01000078">
    <property type="protein sequence ID" value="MBC3795086.1"/>
    <property type="molecule type" value="Genomic_DNA"/>
</dbReference>
<protein>
    <recommendedName>
        <fullName evidence="3">Cysteine-rich CWC family protein</fullName>
    </recommendedName>
</protein>
<reference evidence="1 2" key="1">
    <citation type="submission" date="2019-06" db="EMBL/GenBank/DDBJ databases">
        <title>Spirosoma utsteinense sp. nov. isolated from Antarctic ice-free soils.</title>
        <authorList>
            <person name="Tahon G."/>
        </authorList>
    </citation>
    <scope>NUCLEOTIDE SEQUENCE [LARGE SCALE GENOMIC DNA]</scope>
    <source>
        <strain evidence="1 2">LMG 31447</strain>
    </source>
</reference>
<keyword evidence="2" id="KW-1185">Reference proteome</keyword>
<evidence type="ECO:0008006" key="3">
    <source>
        <dbReference type="Google" id="ProtNLM"/>
    </source>
</evidence>
<gene>
    <name evidence="1" type="ORF">FH603_5619</name>
</gene>
<dbReference type="RefSeq" id="WP_186742214.1">
    <property type="nucleotide sequence ID" value="NZ_VFIA01000078.1"/>
</dbReference>
<name>A0ABR6WG75_9BACT</name>
<dbReference type="Proteomes" id="UP000700732">
    <property type="component" value="Unassembled WGS sequence"/>
</dbReference>
<accession>A0ABR6WG75</accession>
<comment type="caution">
    <text evidence="1">The sequence shown here is derived from an EMBL/GenBank/DDBJ whole genome shotgun (WGS) entry which is preliminary data.</text>
</comment>
<evidence type="ECO:0000313" key="1">
    <source>
        <dbReference type="EMBL" id="MBC3795086.1"/>
    </source>
</evidence>
<proteinExistence type="predicted"/>
<organism evidence="1 2">
    <name type="scientific">Spirosoma utsteinense</name>
    <dbReference type="NCBI Taxonomy" id="2585773"/>
    <lineage>
        <taxon>Bacteria</taxon>
        <taxon>Pseudomonadati</taxon>
        <taxon>Bacteroidota</taxon>
        <taxon>Cytophagia</taxon>
        <taxon>Cytophagales</taxon>
        <taxon>Cytophagaceae</taxon>
        <taxon>Spirosoma</taxon>
    </lineage>
</organism>
<dbReference type="InterPro" id="IPR032720">
    <property type="entry name" value="Cys_rich_CWC"/>
</dbReference>